<evidence type="ECO:0000313" key="3">
    <source>
        <dbReference type="Proteomes" id="UP000887565"/>
    </source>
</evidence>
<dbReference type="AlphaFoldDB" id="A0A915IXI2"/>
<dbReference type="PROSITE" id="PS50119">
    <property type="entry name" value="ZF_BBOX"/>
    <property type="match status" value="2"/>
</dbReference>
<name>A0A915IXI2_ROMCU</name>
<sequence>MSYSTNINALTNSLSKLTPCSSGQSTSLACLNLSDGSLTDPCSYLANSSSSSSACQLCEKSPPNPADVLCEQCDVFYCQECRKNFHPSRGPLAQHSLIPALKLVAPQRRNYYVVGNLLTAKENKCSEHRQETLNMFCTVCKLAVCCLCLQEAEGRRHDAHDVQSLPNTAKMHKTEKSYCEGLVNAILTA</sequence>
<dbReference type="PANTHER" id="PTHR24099:SF15">
    <property type="entry name" value="E3 UBIQUITIN-PROTEIN LIGASE TRIM9"/>
    <property type="match status" value="1"/>
</dbReference>
<dbReference type="PANTHER" id="PTHR24099">
    <property type="entry name" value="E3 UBIQUITIN-PROTEIN LIGASE TRIM36-RELATED"/>
    <property type="match status" value="1"/>
</dbReference>
<dbReference type="GO" id="GO:0008270">
    <property type="term" value="F:zinc ion binding"/>
    <property type="evidence" value="ECO:0007669"/>
    <property type="project" value="UniProtKB-KW"/>
</dbReference>
<dbReference type="CDD" id="cd19803">
    <property type="entry name" value="Bbox1_TRIM9-like_C-I"/>
    <property type="match status" value="1"/>
</dbReference>
<evidence type="ECO:0000313" key="4">
    <source>
        <dbReference type="WBParaSite" id="nRc.2.0.1.t18538-RA"/>
    </source>
</evidence>
<dbReference type="GO" id="GO:0043005">
    <property type="term" value="C:neuron projection"/>
    <property type="evidence" value="ECO:0007669"/>
    <property type="project" value="TreeGrafter"/>
</dbReference>
<dbReference type="WBParaSite" id="nRc.2.0.1.t18538-RA">
    <property type="protein sequence ID" value="nRc.2.0.1.t18538-RA"/>
    <property type="gene ID" value="nRc.2.0.1.g18538"/>
</dbReference>
<proteinExistence type="predicted"/>
<organism evidence="3 4">
    <name type="scientific">Romanomermis culicivorax</name>
    <name type="common">Nematode worm</name>
    <dbReference type="NCBI Taxonomy" id="13658"/>
    <lineage>
        <taxon>Eukaryota</taxon>
        <taxon>Metazoa</taxon>
        <taxon>Ecdysozoa</taxon>
        <taxon>Nematoda</taxon>
        <taxon>Enoplea</taxon>
        <taxon>Dorylaimia</taxon>
        <taxon>Mermithida</taxon>
        <taxon>Mermithoidea</taxon>
        <taxon>Mermithidae</taxon>
        <taxon>Romanomermis</taxon>
    </lineage>
</organism>
<keyword evidence="1" id="KW-0863">Zinc-finger</keyword>
<dbReference type="InterPro" id="IPR000315">
    <property type="entry name" value="Znf_B-box"/>
</dbReference>
<protein>
    <submittedName>
        <fullName evidence="4">B box-type domain-containing protein</fullName>
    </submittedName>
</protein>
<dbReference type="SUPFAM" id="SSF57845">
    <property type="entry name" value="B-box zinc-binding domain"/>
    <property type="match status" value="1"/>
</dbReference>
<feature type="domain" description="B box-type" evidence="2">
    <location>
        <begin position="120"/>
        <end position="165"/>
    </location>
</feature>
<dbReference type="SMART" id="SM00336">
    <property type="entry name" value="BBOX"/>
    <property type="match status" value="2"/>
</dbReference>
<evidence type="ECO:0000256" key="1">
    <source>
        <dbReference type="PROSITE-ProRule" id="PRU00024"/>
    </source>
</evidence>
<dbReference type="Proteomes" id="UP000887565">
    <property type="component" value="Unplaced"/>
</dbReference>
<keyword evidence="1" id="KW-0862">Zinc</keyword>
<keyword evidence="1" id="KW-0479">Metal-binding</keyword>
<accession>A0A915IXI2</accession>
<evidence type="ECO:0000259" key="2">
    <source>
        <dbReference type="PROSITE" id="PS50119"/>
    </source>
</evidence>
<reference evidence="4" key="1">
    <citation type="submission" date="2022-11" db="UniProtKB">
        <authorList>
            <consortium name="WormBaseParasite"/>
        </authorList>
    </citation>
    <scope>IDENTIFICATION</scope>
</reference>
<keyword evidence="3" id="KW-1185">Reference proteome</keyword>
<dbReference type="InterPro" id="IPR050617">
    <property type="entry name" value="E3_ligase_FN3/SPRY"/>
</dbReference>
<dbReference type="Gene3D" id="4.10.830.40">
    <property type="match status" value="1"/>
</dbReference>
<dbReference type="Pfam" id="PF22586">
    <property type="entry name" value="ANCHR-like_BBOX"/>
    <property type="match status" value="1"/>
</dbReference>
<dbReference type="GO" id="GO:0007411">
    <property type="term" value="P:axon guidance"/>
    <property type="evidence" value="ECO:0007669"/>
    <property type="project" value="TreeGrafter"/>
</dbReference>
<feature type="domain" description="B box-type" evidence="2">
    <location>
        <begin position="53"/>
        <end position="100"/>
    </location>
</feature>
<dbReference type="Gene3D" id="3.30.160.60">
    <property type="entry name" value="Classic Zinc Finger"/>
    <property type="match status" value="1"/>
</dbReference>